<evidence type="ECO:0000256" key="2">
    <source>
        <dbReference type="SAM" id="MobiDB-lite"/>
    </source>
</evidence>
<feature type="coiled-coil region" evidence="1">
    <location>
        <begin position="231"/>
        <end position="258"/>
    </location>
</feature>
<dbReference type="Pfam" id="PF03993">
    <property type="entry name" value="DUF349"/>
    <property type="match status" value="3"/>
</dbReference>
<reference evidence="3 4" key="1">
    <citation type="submission" date="2019-05" db="EMBL/GenBank/DDBJ databases">
        <authorList>
            <person name="Lee S.D."/>
        </authorList>
    </citation>
    <scope>NUCLEOTIDE SEQUENCE [LARGE SCALE GENOMIC DNA]</scope>
    <source>
        <strain evidence="3 4">YC2-7</strain>
    </source>
</reference>
<keyword evidence="1" id="KW-0175">Coiled coil</keyword>
<protein>
    <submittedName>
        <fullName evidence="3">DUF349 domain-containing protein</fullName>
    </submittedName>
</protein>
<accession>A0A848KA37</accession>
<feature type="coiled-coil region" evidence="1">
    <location>
        <begin position="363"/>
        <end position="416"/>
    </location>
</feature>
<dbReference type="AlphaFoldDB" id="A0A848KA37"/>
<dbReference type="Proteomes" id="UP000535543">
    <property type="component" value="Unassembled WGS sequence"/>
</dbReference>
<reference evidence="3 4" key="2">
    <citation type="submission" date="2020-06" db="EMBL/GenBank/DDBJ databases">
        <title>Antribacter stalactiti gen. nov., sp. nov., a new member of the family Nacardiaceae isolated from a cave.</title>
        <authorList>
            <person name="Kim I.S."/>
        </authorList>
    </citation>
    <scope>NUCLEOTIDE SEQUENCE [LARGE SCALE GENOMIC DNA]</scope>
    <source>
        <strain evidence="3 4">YC2-7</strain>
    </source>
</reference>
<evidence type="ECO:0000313" key="3">
    <source>
        <dbReference type="EMBL" id="NMN94124.1"/>
    </source>
</evidence>
<evidence type="ECO:0000313" key="4">
    <source>
        <dbReference type="Proteomes" id="UP000535543"/>
    </source>
</evidence>
<dbReference type="EMBL" id="VCQU01000001">
    <property type="protein sequence ID" value="NMN94124.1"/>
    <property type="molecule type" value="Genomic_DNA"/>
</dbReference>
<feature type="compositionally biased region" description="Basic and acidic residues" evidence="2">
    <location>
        <begin position="44"/>
        <end position="53"/>
    </location>
</feature>
<evidence type="ECO:0000256" key="1">
    <source>
        <dbReference type="SAM" id="Coils"/>
    </source>
</evidence>
<proteinExistence type="predicted"/>
<dbReference type="InterPro" id="IPR007139">
    <property type="entry name" value="DUF349"/>
</dbReference>
<comment type="caution">
    <text evidence="3">The sequence shown here is derived from an EMBL/GenBank/DDBJ whole genome shotgun (WGS) entry which is preliminary data.</text>
</comment>
<organism evidence="3 4">
    <name type="scientific">Antrihabitans stalactiti</name>
    <dbReference type="NCBI Taxonomy" id="2584121"/>
    <lineage>
        <taxon>Bacteria</taxon>
        <taxon>Bacillati</taxon>
        <taxon>Actinomycetota</taxon>
        <taxon>Actinomycetes</taxon>
        <taxon>Mycobacteriales</taxon>
        <taxon>Nocardiaceae</taxon>
        <taxon>Antrihabitans</taxon>
    </lineage>
</organism>
<sequence length="446" mass="49307">MTDDTRPVPGAPKPGAPKPGGFKPSPPKPGPAQSHTVVIPAHSDPSHFGRVDEDGTAWVKTADGERQVGSWQAGDAAEGLAHFGRRFDDLATEVTLLEARLASGSGDARKTKIAATQLAETLPTAAVIGDLESLARRLAAIVEHSDEAAAHAKEEKDRIRHESTERKEQLCAEAEKISSEATQWKVAGDRLREILDEWKSIRGVDRKVDDALWKRYSKAREAFNRRRGAHFAEMDRDRANAKAKKEELVAKAKELSTSTDWAATSAVFRELLVEWKSAGRAPREADDALWKDFKGAQDVFFAARNADASKSDAEFEENAKAKESLLQKYAHIDPANDIDAARAALRELIEKWDAIGKVPRERMADLEGKLRTIEKKVREAADSQWRRTDPEAVARAAQFRERVTAFEEQAAKAEAAGKRRDAERALAQAKQWREWAEAAEGAVSNR</sequence>
<feature type="region of interest" description="Disordered" evidence="2">
    <location>
        <begin position="1"/>
        <end position="54"/>
    </location>
</feature>
<dbReference type="RefSeq" id="WP_169584813.1">
    <property type="nucleotide sequence ID" value="NZ_VCQU01000001.1"/>
</dbReference>
<gene>
    <name evidence="3" type="ORF">FGL95_03620</name>
</gene>
<feature type="region of interest" description="Disordered" evidence="2">
    <location>
        <begin position="147"/>
        <end position="167"/>
    </location>
</feature>
<name>A0A848KA37_9NOCA</name>
<keyword evidence="4" id="KW-1185">Reference proteome</keyword>